<gene>
    <name evidence="3" type="ORF">F9802_08710</name>
</gene>
<dbReference type="CDD" id="cd05233">
    <property type="entry name" value="SDR_c"/>
    <property type="match status" value="1"/>
</dbReference>
<dbReference type="EC" id="1.1.1.47" evidence="3"/>
<dbReference type="SUPFAM" id="SSF51735">
    <property type="entry name" value="NAD(P)-binding Rossmann-fold domains"/>
    <property type="match status" value="1"/>
</dbReference>
<dbReference type="InterPro" id="IPR036291">
    <property type="entry name" value="NAD(P)-bd_dom_sf"/>
</dbReference>
<dbReference type="GO" id="GO:0008206">
    <property type="term" value="P:bile acid metabolic process"/>
    <property type="evidence" value="ECO:0007669"/>
    <property type="project" value="UniProtKB-ARBA"/>
</dbReference>
<dbReference type="GO" id="GO:0047936">
    <property type="term" value="F:glucose 1-dehydrogenase [NAD(P)+] activity"/>
    <property type="evidence" value="ECO:0007669"/>
    <property type="project" value="UniProtKB-EC"/>
</dbReference>
<sequence>MDLKNKIAIVTGAGSGIGKSIAKTFAKAGATVVIAEINEENGRNTAMEMKEEGYPSMYLNTDVSSSASVQSMIEQTNDQFGRLDILVNNAGLEYFTTIEETTEEQWSKTMDVNLKGVFLGIKHAIPMMKKQGQGSIINIASVAGLSAWPGLGVYSAAKGGVVQLTKAAAVENGKYGIRVNSISPGAIRTPLLEEQYIGSTNDPAALEAELLKRNPLKRFGMPDDIAEAALYLAGERSQFVNGHSLVVDGGLTSFVGELI</sequence>
<evidence type="ECO:0000313" key="4">
    <source>
        <dbReference type="Proteomes" id="UP000429595"/>
    </source>
</evidence>
<dbReference type="NCBIfam" id="NF005559">
    <property type="entry name" value="PRK07231.1"/>
    <property type="match status" value="1"/>
</dbReference>
<organism evidence="3 4">
    <name type="scientific">Bacillus aerolatus</name>
    <dbReference type="NCBI Taxonomy" id="2653354"/>
    <lineage>
        <taxon>Bacteria</taxon>
        <taxon>Bacillati</taxon>
        <taxon>Bacillota</taxon>
        <taxon>Bacilli</taxon>
        <taxon>Bacillales</taxon>
        <taxon>Bacillaceae</taxon>
        <taxon>Bacillus</taxon>
    </lineage>
</organism>
<dbReference type="FunFam" id="3.40.50.720:FF:000084">
    <property type="entry name" value="Short-chain dehydrogenase reductase"/>
    <property type="match status" value="1"/>
</dbReference>
<dbReference type="RefSeq" id="WP_152150988.1">
    <property type="nucleotide sequence ID" value="NZ_WEIO01000004.1"/>
</dbReference>
<dbReference type="Pfam" id="PF13561">
    <property type="entry name" value="adh_short_C2"/>
    <property type="match status" value="1"/>
</dbReference>
<comment type="similarity">
    <text evidence="1">Belongs to the short-chain dehydrogenases/reductases (SDR) family.</text>
</comment>
<dbReference type="PROSITE" id="PS00061">
    <property type="entry name" value="ADH_SHORT"/>
    <property type="match status" value="1"/>
</dbReference>
<proteinExistence type="inferred from homology"/>
<keyword evidence="2 3" id="KW-0560">Oxidoreductase</keyword>
<dbReference type="InterPro" id="IPR020904">
    <property type="entry name" value="Sc_DH/Rdtase_CS"/>
</dbReference>
<dbReference type="AlphaFoldDB" id="A0A6I1FKB1"/>
<dbReference type="PRINTS" id="PR00080">
    <property type="entry name" value="SDRFAMILY"/>
</dbReference>
<dbReference type="Gene3D" id="3.40.50.720">
    <property type="entry name" value="NAD(P)-binding Rossmann-like Domain"/>
    <property type="match status" value="1"/>
</dbReference>
<keyword evidence="4" id="KW-1185">Reference proteome</keyword>
<dbReference type="PRINTS" id="PR00081">
    <property type="entry name" value="GDHRDH"/>
</dbReference>
<dbReference type="PANTHER" id="PTHR24321:SF8">
    <property type="entry name" value="ESTRADIOL 17-BETA-DEHYDROGENASE 8-RELATED"/>
    <property type="match status" value="1"/>
</dbReference>
<protein>
    <submittedName>
        <fullName evidence="3">Glucose 1-dehydrogenase</fullName>
        <ecNumber evidence="3">1.1.1.47</ecNumber>
    </submittedName>
</protein>
<evidence type="ECO:0000313" key="3">
    <source>
        <dbReference type="EMBL" id="KAB7707082.1"/>
    </source>
</evidence>
<reference evidence="3 4" key="1">
    <citation type="submission" date="2019-10" db="EMBL/GenBank/DDBJ databases">
        <title>Bacillus aerolatum sp. nov., isolated from bioaerosol of sport playgrounds.</title>
        <authorList>
            <person name="Chen P."/>
            <person name="Zhang G."/>
        </authorList>
    </citation>
    <scope>NUCLEOTIDE SEQUENCE [LARGE SCALE GENOMIC DNA]</scope>
    <source>
        <strain evidence="3 4">CX253</strain>
    </source>
</reference>
<evidence type="ECO:0000256" key="1">
    <source>
        <dbReference type="ARBA" id="ARBA00006484"/>
    </source>
</evidence>
<dbReference type="EMBL" id="WEIO01000004">
    <property type="protein sequence ID" value="KAB7707082.1"/>
    <property type="molecule type" value="Genomic_DNA"/>
</dbReference>
<comment type="caution">
    <text evidence="3">The sequence shown here is derived from an EMBL/GenBank/DDBJ whole genome shotgun (WGS) entry which is preliminary data.</text>
</comment>
<dbReference type="InterPro" id="IPR002347">
    <property type="entry name" value="SDR_fam"/>
</dbReference>
<evidence type="ECO:0000256" key="2">
    <source>
        <dbReference type="ARBA" id="ARBA00023002"/>
    </source>
</evidence>
<name>A0A6I1FKB1_9BACI</name>
<accession>A0A6I1FKB1</accession>
<dbReference type="PANTHER" id="PTHR24321">
    <property type="entry name" value="DEHYDROGENASES, SHORT CHAIN"/>
    <property type="match status" value="1"/>
</dbReference>
<dbReference type="Proteomes" id="UP000429595">
    <property type="component" value="Unassembled WGS sequence"/>
</dbReference>